<evidence type="ECO:0000256" key="6">
    <source>
        <dbReference type="ARBA" id="ARBA00023136"/>
    </source>
</evidence>
<evidence type="ECO:0000256" key="8">
    <source>
        <dbReference type="SAM" id="Phobius"/>
    </source>
</evidence>
<feature type="transmembrane region" description="Helical" evidence="8">
    <location>
        <begin position="459"/>
        <end position="478"/>
    </location>
</feature>
<keyword evidence="4" id="KW-0256">Endoplasmic reticulum</keyword>
<protein>
    <submittedName>
        <fullName evidence="9">Insulin-induced protein-domain-containing protein</fullName>
    </submittedName>
</protein>
<dbReference type="InterPro" id="IPR025929">
    <property type="entry name" value="INSIG_fam"/>
</dbReference>
<dbReference type="AlphaFoldDB" id="A0A6A6NSS8"/>
<feature type="compositionally biased region" description="Polar residues" evidence="7">
    <location>
        <begin position="39"/>
        <end position="49"/>
    </location>
</feature>
<comment type="subcellular location">
    <subcellularLocation>
        <location evidence="1">Endoplasmic reticulum membrane</location>
        <topology evidence="1">Multi-pass membrane protein</topology>
    </subcellularLocation>
</comment>
<sequence length="495" mass="49671">MDTDATSTTSVSEPPLLSPKPRRPFDLPSSADASPRASFDSTTSASNTLHPPAPSGGGGGDATATPSRTRSILNLTSSTLLGIYAPTSLDASAPPTPWGTGAQTPARSSSVAAGLGDLDGSGGGGGLGGLSSLSDRLSGFAAHNNRHRRKRSLGSGAAAAAAAGLGGPQFGDIDIDVDRRRGSFTSAERPSSSAAGRGGAAPSGPSAVAAALGRWAALFAFGVAYGALVSRLHASERIAPVQVEGIDRSGWRYLAFWGAAGVALGSAVPWVDGVWAGKKEGGVGRRRENVVEGTGVVRRESVVNGNVGRGGGGAGAARAAGERTEDGGLAAGWNSVVRSVGAFTGIAFAIRKLPWQSTLQVSLTLALVNPALWYLLDRSKPGFTLSLLVGLAGTLALLFINPEIMPAPTPGPAAGDQHHFGGNGSASPSASAAAAASGPDGWRGADAGLEWLSYEQVGVATWIGSVLFCSCVCFGNIGRRLAGGSGASERVLKRS</sequence>
<feature type="region of interest" description="Disordered" evidence="7">
    <location>
        <begin position="1"/>
        <end position="67"/>
    </location>
</feature>
<evidence type="ECO:0000256" key="4">
    <source>
        <dbReference type="ARBA" id="ARBA00022824"/>
    </source>
</evidence>
<feature type="transmembrane region" description="Helical" evidence="8">
    <location>
        <begin position="253"/>
        <end position="271"/>
    </location>
</feature>
<reference evidence="9" key="1">
    <citation type="journal article" date="2020" name="Stud. Mycol.">
        <title>101 Dothideomycetes genomes: a test case for predicting lifestyles and emergence of pathogens.</title>
        <authorList>
            <person name="Haridas S."/>
            <person name="Albert R."/>
            <person name="Binder M."/>
            <person name="Bloem J."/>
            <person name="Labutti K."/>
            <person name="Salamov A."/>
            <person name="Andreopoulos B."/>
            <person name="Baker S."/>
            <person name="Barry K."/>
            <person name="Bills G."/>
            <person name="Bluhm B."/>
            <person name="Cannon C."/>
            <person name="Castanera R."/>
            <person name="Culley D."/>
            <person name="Daum C."/>
            <person name="Ezra D."/>
            <person name="Gonzalez J."/>
            <person name="Henrissat B."/>
            <person name="Kuo A."/>
            <person name="Liang C."/>
            <person name="Lipzen A."/>
            <person name="Lutzoni F."/>
            <person name="Magnuson J."/>
            <person name="Mondo S."/>
            <person name="Nolan M."/>
            <person name="Ohm R."/>
            <person name="Pangilinan J."/>
            <person name="Park H.-J."/>
            <person name="Ramirez L."/>
            <person name="Alfaro M."/>
            <person name="Sun H."/>
            <person name="Tritt A."/>
            <person name="Yoshinaga Y."/>
            <person name="Zwiers L.-H."/>
            <person name="Turgeon B."/>
            <person name="Goodwin S."/>
            <person name="Spatafora J."/>
            <person name="Crous P."/>
            <person name="Grigoriev I."/>
        </authorList>
    </citation>
    <scope>NUCLEOTIDE SEQUENCE</scope>
    <source>
        <strain evidence="9">ATCC 16933</strain>
    </source>
</reference>
<evidence type="ECO:0000256" key="3">
    <source>
        <dbReference type="ARBA" id="ARBA00022692"/>
    </source>
</evidence>
<feature type="compositionally biased region" description="Low complexity" evidence="7">
    <location>
        <begin position="186"/>
        <end position="195"/>
    </location>
</feature>
<dbReference type="Proteomes" id="UP000799766">
    <property type="component" value="Unassembled WGS sequence"/>
</dbReference>
<feature type="region of interest" description="Disordered" evidence="7">
    <location>
        <begin position="410"/>
        <end position="438"/>
    </location>
</feature>
<gene>
    <name evidence="9" type="ORF">BDY21DRAFT_365881</name>
</gene>
<dbReference type="GO" id="GO:0016126">
    <property type="term" value="P:sterol biosynthetic process"/>
    <property type="evidence" value="ECO:0007669"/>
    <property type="project" value="TreeGrafter"/>
</dbReference>
<dbReference type="Pfam" id="PF07281">
    <property type="entry name" value="INSIG"/>
    <property type="match status" value="1"/>
</dbReference>
<dbReference type="OrthoDB" id="205546at2759"/>
<keyword evidence="3 8" id="KW-0812">Transmembrane</keyword>
<organism evidence="9 10">
    <name type="scientific">Lineolata rhizophorae</name>
    <dbReference type="NCBI Taxonomy" id="578093"/>
    <lineage>
        <taxon>Eukaryota</taxon>
        <taxon>Fungi</taxon>
        <taxon>Dikarya</taxon>
        <taxon>Ascomycota</taxon>
        <taxon>Pezizomycotina</taxon>
        <taxon>Dothideomycetes</taxon>
        <taxon>Dothideomycetes incertae sedis</taxon>
        <taxon>Lineolatales</taxon>
        <taxon>Lineolataceae</taxon>
        <taxon>Lineolata</taxon>
    </lineage>
</organism>
<keyword evidence="6 8" id="KW-0472">Membrane</keyword>
<feature type="compositionally biased region" description="Polar residues" evidence="7">
    <location>
        <begin position="1"/>
        <end position="12"/>
    </location>
</feature>
<feature type="region of interest" description="Disordered" evidence="7">
    <location>
        <begin position="182"/>
        <end position="202"/>
    </location>
</feature>
<feature type="region of interest" description="Disordered" evidence="7">
    <location>
        <begin position="92"/>
        <end position="117"/>
    </location>
</feature>
<evidence type="ECO:0000256" key="2">
    <source>
        <dbReference type="ARBA" id="ARBA00007475"/>
    </source>
</evidence>
<feature type="transmembrane region" description="Helical" evidence="8">
    <location>
        <begin position="358"/>
        <end position="376"/>
    </location>
</feature>
<proteinExistence type="inferred from homology"/>
<feature type="transmembrane region" description="Helical" evidence="8">
    <location>
        <begin position="212"/>
        <end position="232"/>
    </location>
</feature>
<evidence type="ECO:0000256" key="7">
    <source>
        <dbReference type="SAM" id="MobiDB-lite"/>
    </source>
</evidence>
<keyword evidence="5 8" id="KW-1133">Transmembrane helix</keyword>
<accession>A0A6A6NSS8</accession>
<dbReference type="GO" id="GO:0005789">
    <property type="term" value="C:endoplasmic reticulum membrane"/>
    <property type="evidence" value="ECO:0007669"/>
    <property type="project" value="UniProtKB-SubCell"/>
</dbReference>
<dbReference type="PANTHER" id="PTHR15301">
    <property type="entry name" value="INSULIN-INDUCED GENE 1"/>
    <property type="match status" value="1"/>
</dbReference>
<comment type="similarity">
    <text evidence="2">Belongs to the INSIG family.</text>
</comment>
<dbReference type="PANTHER" id="PTHR15301:SF3">
    <property type="entry name" value="PROTEIN NSG1-RELATED"/>
    <property type="match status" value="1"/>
</dbReference>
<evidence type="ECO:0000256" key="1">
    <source>
        <dbReference type="ARBA" id="ARBA00004477"/>
    </source>
</evidence>
<dbReference type="EMBL" id="MU001689">
    <property type="protein sequence ID" value="KAF2454860.1"/>
    <property type="molecule type" value="Genomic_DNA"/>
</dbReference>
<feature type="compositionally biased region" description="Polar residues" evidence="7">
    <location>
        <begin position="101"/>
        <end position="111"/>
    </location>
</feature>
<keyword evidence="10" id="KW-1185">Reference proteome</keyword>
<evidence type="ECO:0000313" key="10">
    <source>
        <dbReference type="Proteomes" id="UP000799766"/>
    </source>
</evidence>
<feature type="compositionally biased region" description="Low complexity" evidence="7">
    <location>
        <begin position="425"/>
        <end position="438"/>
    </location>
</feature>
<evidence type="ECO:0000256" key="5">
    <source>
        <dbReference type="ARBA" id="ARBA00022989"/>
    </source>
</evidence>
<evidence type="ECO:0000313" key="9">
    <source>
        <dbReference type="EMBL" id="KAF2454860.1"/>
    </source>
</evidence>
<name>A0A6A6NSS8_9PEZI</name>
<feature type="transmembrane region" description="Helical" evidence="8">
    <location>
        <begin position="383"/>
        <end position="400"/>
    </location>
</feature>